<keyword evidence="8" id="KW-1185">Reference proteome</keyword>
<gene>
    <name evidence="7" type="ORF">FHP06_10815</name>
</gene>
<dbReference type="PANTHER" id="PTHR43525:SF2">
    <property type="entry name" value="CYSTATHIONINE BETA-LYASE-RELATED"/>
    <property type="match status" value="1"/>
</dbReference>
<dbReference type="Gene3D" id="3.90.1150.10">
    <property type="entry name" value="Aspartate Aminotransferase, domain 1"/>
    <property type="match status" value="1"/>
</dbReference>
<keyword evidence="4" id="KW-0456">Lyase</keyword>
<accession>A0A5C8NG73</accession>
<comment type="cofactor">
    <cofactor evidence="1">
        <name>pyridoxal 5'-phosphate</name>
        <dbReference type="ChEBI" id="CHEBI:597326"/>
    </cofactor>
</comment>
<comment type="similarity">
    <text evidence="5">Belongs to the class-II pyridoxal-phosphate-dependent aminotransferase family. MalY/PatB cystathionine beta-lyase subfamily.</text>
</comment>
<evidence type="ECO:0000259" key="6">
    <source>
        <dbReference type="Pfam" id="PF00155"/>
    </source>
</evidence>
<comment type="caution">
    <text evidence="7">The sequence shown here is derived from an EMBL/GenBank/DDBJ whole genome shotgun (WGS) entry which is preliminary data.</text>
</comment>
<dbReference type="GO" id="GO:0047804">
    <property type="term" value="F:cysteine-S-conjugate beta-lyase activity"/>
    <property type="evidence" value="ECO:0007669"/>
    <property type="project" value="UniProtKB-EC"/>
</dbReference>
<evidence type="ECO:0000313" key="7">
    <source>
        <dbReference type="EMBL" id="TXL60904.1"/>
    </source>
</evidence>
<dbReference type="GO" id="GO:0008483">
    <property type="term" value="F:transaminase activity"/>
    <property type="evidence" value="ECO:0007669"/>
    <property type="project" value="UniProtKB-KW"/>
</dbReference>
<dbReference type="Proteomes" id="UP000321571">
    <property type="component" value="Unassembled WGS sequence"/>
</dbReference>
<dbReference type="EMBL" id="VDUX01000004">
    <property type="protein sequence ID" value="TXL60904.1"/>
    <property type="molecule type" value="Genomic_DNA"/>
</dbReference>
<dbReference type="AlphaFoldDB" id="A0A5C8NG73"/>
<organism evidence="7 8">
    <name type="scientific">Aeromicrobium terrae</name>
    <dbReference type="NCBI Taxonomy" id="2498846"/>
    <lineage>
        <taxon>Bacteria</taxon>
        <taxon>Bacillati</taxon>
        <taxon>Actinomycetota</taxon>
        <taxon>Actinomycetes</taxon>
        <taxon>Propionibacteriales</taxon>
        <taxon>Nocardioidaceae</taxon>
        <taxon>Aeromicrobium</taxon>
    </lineage>
</organism>
<evidence type="ECO:0000256" key="5">
    <source>
        <dbReference type="ARBA" id="ARBA00037974"/>
    </source>
</evidence>
<evidence type="ECO:0000256" key="4">
    <source>
        <dbReference type="ARBA" id="ARBA00023239"/>
    </source>
</evidence>
<dbReference type="InterPro" id="IPR004839">
    <property type="entry name" value="Aminotransferase_I/II_large"/>
</dbReference>
<dbReference type="InterPro" id="IPR015424">
    <property type="entry name" value="PyrdxlP-dep_Trfase"/>
</dbReference>
<dbReference type="CDD" id="cd00609">
    <property type="entry name" value="AAT_like"/>
    <property type="match status" value="1"/>
</dbReference>
<dbReference type="Pfam" id="PF00155">
    <property type="entry name" value="Aminotran_1_2"/>
    <property type="match status" value="1"/>
</dbReference>
<dbReference type="InterPro" id="IPR015422">
    <property type="entry name" value="PyrdxlP-dep_Trfase_small"/>
</dbReference>
<dbReference type="GO" id="GO:0030170">
    <property type="term" value="F:pyridoxal phosphate binding"/>
    <property type="evidence" value="ECO:0007669"/>
    <property type="project" value="InterPro"/>
</dbReference>
<feature type="domain" description="Aminotransferase class I/classII large" evidence="6">
    <location>
        <begin position="28"/>
        <end position="373"/>
    </location>
</feature>
<dbReference type="SUPFAM" id="SSF53383">
    <property type="entry name" value="PLP-dependent transferases"/>
    <property type="match status" value="1"/>
</dbReference>
<dbReference type="Gene3D" id="3.40.640.10">
    <property type="entry name" value="Type I PLP-dependent aspartate aminotransferase-like (Major domain)"/>
    <property type="match status" value="1"/>
</dbReference>
<evidence type="ECO:0000256" key="3">
    <source>
        <dbReference type="ARBA" id="ARBA00022898"/>
    </source>
</evidence>
<evidence type="ECO:0000256" key="1">
    <source>
        <dbReference type="ARBA" id="ARBA00001933"/>
    </source>
</evidence>
<keyword evidence="3" id="KW-0663">Pyridoxal phosphate</keyword>
<sequence>MHPLRELTLDDLRRRTSMKWTAYDPDVLPLWVAEMDVRPAPAVTEALTEAVALGDTGYPQDGPVYAEALARFAADRWGWDDLDVQRTALVGDVMTGLVEMIRLVSDPGDPVVVNPPVYPPFFGFVQHAGRSIVEAPLGPDGRLDLDALGTAFERAAFGGRRVTYLLCSPQNPTSVVHTRDELAAVARLAAEHRVRVVVDEIHAPVAGPEFVPYLSVDGSDDAYSVFSASKAWNLAGMKAAVAMGGAATTDELASLPYVVGHGPNHFGVIAGVAALDGGREWLDGLHADLADNRDLLQKALADRLPQVRWNPEPGTYLAWLDCRELGLGDDPAAAFLEKGRVALTSGLDFGRGEGFARLNLATTPEIIDEAVTRMAAAG</sequence>
<dbReference type="PANTHER" id="PTHR43525">
    <property type="entry name" value="PROTEIN MALY"/>
    <property type="match status" value="1"/>
</dbReference>
<dbReference type="RefSeq" id="WP_147686606.1">
    <property type="nucleotide sequence ID" value="NZ_VDUX01000004.1"/>
</dbReference>
<proteinExistence type="inferred from homology"/>
<dbReference type="InterPro" id="IPR051798">
    <property type="entry name" value="Class-II_PLP-Dep_Aminotrans"/>
</dbReference>
<reference evidence="7 8" key="1">
    <citation type="submission" date="2019-06" db="EMBL/GenBank/DDBJ databases">
        <title>Aeromicrobium sp. nov., isolated from a maize field.</title>
        <authorList>
            <person name="Lin S.-Y."/>
            <person name="Tsai C.-F."/>
            <person name="Young C.-C."/>
        </authorList>
    </citation>
    <scope>NUCLEOTIDE SEQUENCE [LARGE SCALE GENOMIC DNA]</scope>
    <source>
        <strain evidence="7 8">CC-CFT486</strain>
    </source>
</reference>
<dbReference type="OrthoDB" id="3224382at2"/>
<evidence type="ECO:0000256" key="2">
    <source>
        <dbReference type="ARBA" id="ARBA00012224"/>
    </source>
</evidence>
<keyword evidence="7" id="KW-0808">Transferase</keyword>
<keyword evidence="7" id="KW-0032">Aminotransferase</keyword>
<dbReference type="EC" id="4.4.1.13" evidence="2"/>
<protein>
    <recommendedName>
        <fullName evidence="2">cysteine-S-conjugate beta-lyase</fullName>
        <ecNumber evidence="2">4.4.1.13</ecNumber>
    </recommendedName>
</protein>
<dbReference type="InterPro" id="IPR015421">
    <property type="entry name" value="PyrdxlP-dep_Trfase_major"/>
</dbReference>
<name>A0A5C8NG73_9ACTN</name>
<evidence type="ECO:0000313" key="8">
    <source>
        <dbReference type="Proteomes" id="UP000321571"/>
    </source>
</evidence>